<dbReference type="Proteomes" id="UP000838412">
    <property type="component" value="Chromosome 5"/>
</dbReference>
<dbReference type="PANTHER" id="PTHR43198:SF2">
    <property type="entry name" value="SI:CH1073-67J19.1-RELATED"/>
    <property type="match status" value="1"/>
</dbReference>
<dbReference type="SUPFAM" id="SSF48613">
    <property type="entry name" value="Heme oxygenase-like"/>
    <property type="match status" value="1"/>
</dbReference>
<evidence type="ECO:0000313" key="3">
    <source>
        <dbReference type="Proteomes" id="UP000838412"/>
    </source>
</evidence>
<gene>
    <name evidence="2" type="primary">Hypp3161</name>
    <name evidence="2" type="ORF">BLAG_LOCUS19349</name>
</gene>
<dbReference type="InterPro" id="IPR050967">
    <property type="entry name" value="Thiamine_Salvage_TenA"/>
</dbReference>
<sequence length="250" mass="28771">MADSTMRSKLSVHSPRSRLEQPHFLQAFLEATVKQQVDSAVGETLSELLWKENFDMAGKAWDTQYIQGMAFGTLDPRAFGHYTVQDAAYCKSSTDNLKFLVDKMDDDSLKKFFEGRYESYKRYTKELYDQWFLKPDGADLGKAAKWYVDLEYKVAQEGGLYYLVAMIPCLRLWPYLAKKMKAEDGNIYKFWIDENGSFHGAEKVEKVVNAHASSIDSQKASRIYRKCMYGEVNFFRSACGQPLLNIPTDQ</sequence>
<evidence type="ECO:0000313" key="2">
    <source>
        <dbReference type="EMBL" id="CAH1265317.1"/>
    </source>
</evidence>
<proteinExistence type="predicted"/>
<dbReference type="CDD" id="cd19359">
    <property type="entry name" value="TenA_C_Bt3146-like"/>
    <property type="match status" value="1"/>
</dbReference>
<dbReference type="GO" id="GO:0006772">
    <property type="term" value="P:thiamine metabolic process"/>
    <property type="evidence" value="ECO:0007669"/>
    <property type="project" value="UniProtKB-ARBA"/>
</dbReference>
<dbReference type="EMBL" id="OV696690">
    <property type="protein sequence ID" value="CAH1265317.1"/>
    <property type="molecule type" value="Genomic_DNA"/>
</dbReference>
<dbReference type="InterPro" id="IPR004305">
    <property type="entry name" value="Thiaminase-2/PQQC"/>
</dbReference>
<dbReference type="GO" id="GO:0005829">
    <property type="term" value="C:cytosol"/>
    <property type="evidence" value="ECO:0007669"/>
    <property type="project" value="TreeGrafter"/>
</dbReference>
<dbReference type="Gene3D" id="1.20.910.10">
    <property type="entry name" value="Heme oxygenase-like"/>
    <property type="match status" value="1"/>
</dbReference>
<protein>
    <submittedName>
        <fullName evidence="2">Hypp3161 protein</fullName>
    </submittedName>
</protein>
<evidence type="ECO:0000259" key="1">
    <source>
        <dbReference type="Pfam" id="PF03070"/>
    </source>
</evidence>
<dbReference type="AlphaFoldDB" id="A0A8K0ET33"/>
<organism evidence="2 3">
    <name type="scientific">Branchiostoma lanceolatum</name>
    <name type="common">Common lancelet</name>
    <name type="synonym">Amphioxus lanceolatum</name>
    <dbReference type="NCBI Taxonomy" id="7740"/>
    <lineage>
        <taxon>Eukaryota</taxon>
        <taxon>Metazoa</taxon>
        <taxon>Chordata</taxon>
        <taxon>Cephalochordata</taxon>
        <taxon>Leptocardii</taxon>
        <taxon>Amphioxiformes</taxon>
        <taxon>Branchiostomatidae</taxon>
        <taxon>Branchiostoma</taxon>
    </lineage>
</organism>
<feature type="domain" description="Thiaminase-2/PQQC" evidence="1">
    <location>
        <begin position="66"/>
        <end position="239"/>
    </location>
</feature>
<dbReference type="InterPro" id="IPR016084">
    <property type="entry name" value="Haem_Oase-like_multi-hlx"/>
</dbReference>
<dbReference type="PANTHER" id="PTHR43198">
    <property type="entry name" value="BIFUNCTIONAL TH2 PROTEIN"/>
    <property type="match status" value="1"/>
</dbReference>
<reference evidence="2" key="1">
    <citation type="submission" date="2022-01" db="EMBL/GenBank/DDBJ databases">
        <authorList>
            <person name="Braso-Vives M."/>
        </authorList>
    </citation>
    <scope>NUCLEOTIDE SEQUENCE</scope>
</reference>
<keyword evidence="3" id="KW-1185">Reference proteome</keyword>
<dbReference type="Pfam" id="PF03070">
    <property type="entry name" value="TENA_THI-4"/>
    <property type="match status" value="1"/>
</dbReference>
<accession>A0A8K0ET33</accession>
<name>A0A8K0ET33_BRALA</name>
<dbReference type="OrthoDB" id="6062485at2759"/>